<protein>
    <submittedName>
        <fullName evidence="1">Short-chain dehydrogenase</fullName>
    </submittedName>
</protein>
<gene>
    <name evidence="1" type="ORF">BV25DRAFT_1792449</name>
</gene>
<evidence type="ECO:0000313" key="1">
    <source>
        <dbReference type="EMBL" id="KAI0069192.1"/>
    </source>
</evidence>
<sequence length="340" mass="37493">MARFTFLQFLASQWAPVPPVETADLSGKTVLVVGANIGLGYEAAKHFASMKPAKLVLGCRTEEKGRRAVESIRKATGFDGVEARVVDLANFQSVVSFAEGYMREGNRLDIYVYNAAVAVYTYAPTVDGWETTLQVNDLSCMLLSVLLLPCMLKSAGPSWRPRAVVVSSEVHYWSTLKPDELASTSLLEKLNNKSYCTRNVMSGRYELSKLLNVFFVRELAARLPQDSPLIVNAVNPGFCKSGLARNLPFLDFIGHSAFQLFTARTSEQGSRMLVWAAIGGRNREAELHGAYVSDAGVMEVSDFVLSNEGADTQKRLWEESTETLSLVSPTFKTVIQDLLR</sequence>
<evidence type="ECO:0000313" key="2">
    <source>
        <dbReference type="Proteomes" id="UP000814140"/>
    </source>
</evidence>
<name>A0ACB8TL80_9AGAM</name>
<comment type="caution">
    <text evidence="1">The sequence shown here is derived from an EMBL/GenBank/DDBJ whole genome shotgun (WGS) entry which is preliminary data.</text>
</comment>
<proteinExistence type="predicted"/>
<dbReference type="Proteomes" id="UP000814140">
    <property type="component" value="Unassembled WGS sequence"/>
</dbReference>
<reference evidence="1" key="2">
    <citation type="journal article" date="2022" name="New Phytol.">
        <title>Evolutionary transition to the ectomycorrhizal habit in the genomes of a hyperdiverse lineage of mushroom-forming fungi.</title>
        <authorList>
            <person name="Looney B."/>
            <person name="Miyauchi S."/>
            <person name="Morin E."/>
            <person name="Drula E."/>
            <person name="Courty P.E."/>
            <person name="Kohler A."/>
            <person name="Kuo A."/>
            <person name="LaButti K."/>
            <person name="Pangilinan J."/>
            <person name="Lipzen A."/>
            <person name="Riley R."/>
            <person name="Andreopoulos W."/>
            <person name="He G."/>
            <person name="Johnson J."/>
            <person name="Nolan M."/>
            <person name="Tritt A."/>
            <person name="Barry K.W."/>
            <person name="Grigoriev I.V."/>
            <person name="Nagy L.G."/>
            <person name="Hibbett D."/>
            <person name="Henrissat B."/>
            <person name="Matheny P.B."/>
            <person name="Labbe J."/>
            <person name="Martin F.M."/>
        </authorList>
    </citation>
    <scope>NUCLEOTIDE SEQUENCE</scope>
    <source>
        <strain evidence="1">HHB10654</strain>
    </source>
</reference>
<keyword evidence="2" id="KW-1185">Reference proteome</keyword>
<reference evidence="1" key="1">
    <citation type="submission" date="2021-03" db="EMBL/GenBank/DDBJ databases">
        <authorList>
            <consortium name="DOE Joint Genome Institute"/>
            <person name="Ahrendt S."/>
            <person name="Looney B.P."/>
            <person name="Miyauchi S."/>
            <person name="Morin E."/>
            <person name="Drula E."/>
            <person name="Courty P.E."/>
            <person name="Chicoki N."/>
            <person name="Fauchery L."/>
            <person name="Kohler A."/>
            <person name="Kuo A."/>
            <person name="Labutti K."/>
            <person name="Pangilinan J."/>
            <person name="Lipzen A."/>
            <person name="Riley R."/>
            <person name="Andreopoulos W."/>
            <person name="He G."/>
            <person name="Johnson J."/>
            <person name="Barry K.W."/>
            <person name="Grigoriev I.V."/>
            <person name="Nagy L."/>
            <person name="Hibbett D."/>
            <person name="Henrissat B."/>
            <person name="Matheny P.B."/>
            <person name="Labbe J."/>
            <person name="Martin F."/>
        </authorList>
    </citation>
    <scope>NUCLEOTIDE SEQUENCE</scope>
    <source>
        <strain evidence="1">HHB10654</strain>
    </source>
</reference>
<dbReference type="EMBL" id="MU277187">
    <property type="protein sequence ID" value="KAI0069192.1"/>
    <property type="molecule type" value="Genomic_DNA"/>
</dbReference>
<organism evidence="1 2">
    <name type="scientific">Artomyces pyxidatus</name>
    <dbReference type="NCBI Taxonomy" id="48021"/>
    <lineage>
        <taxon>Eukaryota</taxon>
        <taxon>Fungi</taxon>
        <taxon>Dikarya</taxon>
        <taxon>Basidiomycota</taxon>
        <taxon>Agaricomycotina</taxon>
        <taxon>Agaricomycetes</taxon>
        <taxon>Russulales</taxon>
        <taxon>Auriscalpiaceae</taxon>
        <taxon>Artomyces</taxon>
    </lineage>
</organism>
<accession>A0ACB8TL80</accession>